<dbReference type="PATRIC" id="fig|518642.10.peg.6245"/>
<dbReference type="GO" id="GO:0003700">
    <property type="term" value="F:DNA-binding transcription factor activity"/>
    <property type="evidence" value="ECO:0007669"/>
    <property type="project" value="InterPro"/>
</dbReference>
<name>A0A1E7KX50_9ACTN</name>
<evidence type="ECO:0000256" key="2">
    <source>
        <dbReference type="ARBA" id="ARBA00023125"/>
    </source>
</evidence>
<dbReference type="Proteomes" id="UP000176005">
    <property type="component" value="Unassembled WGS sequence"/>
</dbReference>
<dbReference type="SUPFAM" id="SSF46785">
    <property type="entry name" value="Winged helix' DNA-binding domain"/>
    <property type="match status" value="1"/>
</dbReference>
<keyword evidence="7" id="KW-1185">Reference proteome</keyword>
<dbReference type="InterPro" id="IPR001845">
    <property type="entry name" value="HTH_ArsR_DNA-bd_dom"/>
</dbReference>
<protein>
    <recommendedName>
        <fullName evidence="5">HTH arsR-type domain-containing protein</fullName>
    </recommendedName>
</protein>
<evidence type="ECO:0000259" key="5">
    <source>
        <dbReference type="PROSITE" id="PS50987"/>
    </source>
</evidence>
<proteinExistence type="predicted"/>
<dbReference type="Gene3D" id="1.10.10.10">
    <property type="entry name" value="Winged helix-like DNA-binding domain superfamily/Winged helix DNA-binding domain"/>
    <property type="match status" value="1"/>
</dbReference>
<evidence type="ECO:0000313" key="7">
    <source>
        <dbReference type="Proteomes" id="UP000176005"/>
    </source>
</evidence>
<dbReference type="PROSITE" id="PS50987">
    <property type="entry name" value="HTH_ARSR_2"/>
    <property type="match status" value="1"/>
</dbReference>
<dbReference type="PANTHER" id="PTHR33154:SF33">
    <property type="entry name" value="TRANSCRIPTIONAL REPRESSOR SDPR"/>
    <property type="match status" value="1"/>
</dbReference>
<organism evidence="6 7">
    <name type="scientific">Streptomyces nanshensis</name>
    <dbReference type="NCBI Taxonomy" id="518642"/>
    <lineage>
        <taxon>Bacteria</taxon>
        <taxon>Bacillati</taxon>
        <taxon>Actinomycetota</taxon>
        <taxon>Actinomycetes</taxon>
        <taxon>Kitasatosporales</taxon>
        <taxon>Streptomycetaceae</taxon>
        <taxon>Streptomyces</taxon>
    </lineage>
</organism>
<dbReference type="EMBL" id="LJGW01000418">
    <property type="protein sequence ID" value="OEV08517.1"/>
    <property type="molecule type" value="Genomic_DNA"/>
</dbReference>
<evidence type="ECO:0000256" key="4">
    <source>
        <dbReference type="SAM" id="MobiDB-lite"/>
    </source>
</evidence>
<dbReference type="InterPro" id="IPR036388">
    <property type="entry name" value="WH-like_DNA-bd_sf"/>
</dbReference>
<evidence type="ECO:0000256" key="1">
    <source>
        <dbReference type="ARBA" id="ARBA00023015"/>
    </source>
</evidence>
<keyword evidence="1" id="KW-0805">Transcription regulation</keyword>
<feature type="domain" description="HTH arsR-type" evidence="5">
    <location>
        <begin position="1"/>
        <end position="72"/>
    </location>
</feature>
<dbReference type="Pfam" id="PF01022">
    <property type="entry name" value="HTH_5"/>
    <property type="match status" value="1"/>
</dbReference>
<keyword evidence="3" id="KW-0804">Transcription</keyword>
<keyword evidence="2" id="KW-0238">DNA-binding</keyword>
<dbReference type="AlphaFoldDB" id="A0A1E7KX50"/>
<dbReference type="InterPro" id="IPR051081">
    <property type="entry name" value="HTH_MetalResp_TranReg"/>
</dbReference>
<evidence type="ECO:0000256" key="3">
    <source>
        <dbReference type="ARBA" id="ARBA00023163"/>
    </source>
</evidence>
<dbReference type="GO" id="GO:0003677">
    <property type="term" value="F:DNA binding"/>
    <property type="evidence" value="ECO:0007669"/>
    <property type="project" value="UniProtKB-KW"/>
</dbReference>
<evidence type="ECO:0000313" key="6">
    <source>
        <dbReference type="EMBL" id="OEV08517.1"/>
    </source>
</evidence>
<dbReference type="NCBIfam" id="NF033788">
    <property type="entry name" value="HTH_metalloreg"/>
    <property type="match status" value="1"/>
</dbReference>
<dbReference type="InterPro" id="IPR036390">
    <property type="entry name" value="WH_DNA-bd_sf"/>
</dbReference>
<accession>A0A1E7KX50</accession>
<feature type="compositionally biased region" description="Basic and acidic residues" evidence="4">
    <location>
        <begin position="84"/>
        <end position="106"/>
    </location>
</feature>
<sequence length="112" mass="12407">MLDVLRVRACAVGELVDELGFTQPATSKHLRVLRDAGLVRVRTHAQQRIYSVDLERMAELDAWLAPFRRLWNERLDELGRHLDRTAAAERGDDGDGGGRGDGDGAAKRTRGG</sequence>
<gene>
    <name evidence="6" type="ORF">AN218_26155</name>
</gene>
<dbReference type="SMART" id="SM00418">
    <property type="entry name" value="HTH_ARSR"/>
    <property type="match status" value="1"/>
</dbReference>
<dbReference type="PANTHER" id="PTHR33154">
    <property type="entry name" value="TRANSCRIPTIONAL REGULATOR, ARSR FAMILY"/>
    <property type="match status" value="1"/>
</dbReference>
<comment type="caution">
    <text evidence="6">The sequence shown here is derived from an EMBL/GenBank/DDBJ whole genome shotgun (WGS) entry which is preliminary data.</text>
</comment>
<reference evidence="6 7" key="1">
    <citation type="journal article" date="2016" name="Front. Microbiol.">
        <title>Comparative Genomics Analysis of Streptomyces Species Reveals Their Adaptation to the Marine Environment and Their Diversity at the Genomic Level.</title>
        <authorList>
            <person name="Tian X."/>
            <person name="Zhang Z."/>
            <person name="Yang T."/>
            <person name="Chen M."/>
            <person name="Li J."/>
            <person name="Chen F."/>
            <person name="Yang J."/>
            <person name="Li W."/>
            <person name="Zhang B."/>
            <person name="Zhang Z."/>
            <person name="Wu J."/>
            <person name="Zhang C."/>
            <person name="Long L."/>
            <person name="Xiao J."/>
        </authorList>
    </citation>
    <scope>NUCLEOTIDE SEQUENCE [LARGE SCALE GENOMIC DNA]</scope>
    <source>
        <strain evidence="6 7">SCSIO 10429</strain>
    </source>
</reference>
<dbReference type="CDD" id="cd00090">
    <property type="entry name" value="HTH_ARSR"/>
    <property type="match status" value="1"/>
</dbReference>
<dbReference type="InterPro" id="IPR011991">
    <property type="entry name" value="ArsR-like_HTH"/>
</dbReference>
<feature type="region of interest" description="Disordered" evidence="4">
    <location>
        <begin position="84"/>
        <end position="112"/>
    </location>
</feature>